<feature type="chain" id="PRO_5029494378" evidence="6">
    <location>
        <begin position="26"/>
        <end position="170"/>
    </location>
</feature>
<dbReference type="InterPro" id="IPR051442">
    <property type="entry name" value="B3_domain"/>
</dbReference>
<evidence type="ECO:0000256" key="4">
    <source>
        <dbReference type="ARBA" id="ARBA00023163"/>
    </source>
</evidence>
<keyword evidence="8" id="KW-1185">Reference proteome</keyword>
<dbReference type="Proteomes" id="UP000585474">
    <property type="component" value="Unassembled WGS sequence"/>
</dbReference>
<dbReference type="PANTHER" id="PTHR34269:SF19">
    <property type="match status" value="1"/>
</dbReference>
<keyword evidence="2" id="KW-0805">Transcription regulation</keyword>
<keyword evidence="5" id="KW-0539">Nucleus</keyword>
<comment type="subcellular location">
    <subcellularLocation>
        <location evidence="1">Nucleus</location>
    </subcellularLocation>
</comment>
<dbReference type="OrthoDB" id="1154843at2759"/>
<dbReference type="PANTHER" id="PTHR34269">
    <property type="entry name" value="TRANSCRIPTION FACTOR B3-DOMAIN FAMILY-RELATED"/>
    <property type="match status" value="1"/>
</dbReference>
<dbReference type="AlphaFoldDB" id="A0A7J0F0A9"/>
<dbReference type="EMBL" id="BJWL01000008">
    <property type="protein sequence ID" value="GFY92128.1"/>
    <property type="molecule type" value="Genomic_DNA"/>
</dbReference>
<evidence type="ECO:0000313" key="8">
    <source>
        <dbReference type="Proteomes" id="UP000585474"/>
    </source>
</evidence>
<evidence type="ECO:0000313" key="7">
    <source>
        <dbReference type="EMBL" id="GFY92128.1"/>
    </source>
</evidence>
<evidence type="ECO:0000256" key="1">
    <source>
        <dbReference type="ARBA" id="ARBA00004123"/>
    </source>
</evidence>
<feature type="signal peptide" evidence="6">
    <location>
        <begin position="1"/>
        <end position="25"/>
    </location>
</feature>
<proteinExistence type="predicted"/>
<evidence type="ECO:0000256" key="6">
    <source>
        <dbReference type="SAM" id="SignalP"/>
    </source>
</evidence>
<organism evidence="7 8">
    <name type="scientific">Actinidia rufa</name>
    <dbReference type="NCBI Taxonomy" id="165716"/>
    <lineage>
        <taxon>Eukaryota</taxon>
        <taxon>Viridiplantae</taxon>
        <taxon>Streptophyta</taxon>
        <taxon>Embryophyta</taxon>
        <taxon>Tracheophyta</taxon>
        <taxon>Spermatophyta</taxon>
        <taxon>Magnoliopsida</taxon>
        <taxon>eudicotyledons</taxon>
        <taxon>Gunneridae</taxon>
        <taxon>Pentapetalae</taxon>
        <taxon>asterids</taxon>
        <taxon>Ericales</taxon>
        <taxon>Actinidiaceae</taxon>
        <taxon>Actinidia</taxon>
    </lineage>
</organism>
<dbReference type="Gene3D" id="2.40.330.10">
    <property type="entry name" value="DNA-binding pseudobarrel domain"/>
    <property type="match status" value="1"/>
</dbReference>
<evidence type="ECO:0000256" key="3">
    <source>
        <dbReference type="ARBA" id="ARBA00023125"/>
    </source>
</evidence>
<dbReference type="GO" id="GO:0003677">
    <property type="term" value="F:DNA binding"/>
    <property type="evidence" value="ECO:0007669"/>
    <property type="project" value="UniProtKB-KW"/>
</dbReference>
<keyword evidence="6" id="KW-0732">Signal</keyword>
<evidence type="ECO:0000256" key="2">
    <source>
        <dbReference type="ARBA" id="ARBA00023015"/>
    </source>
</evidence>
<name>A0A7J0F0A9_9ERIC</name>
<dbReference type="GO" id="GO:0005634">
    <property type="term" value="C:nucleus"/>
    <property type="evidence" value="ECO:0007669"/>
    <property type="project" value="UniProtKB-SubCell"/>
</dbReference>
<reference evidence="7 8" key="1">
    <citation type="submission" date="2019-07" db="EMBL/GenBank/DDBJ databases">
        <title>De Novo Assembly of kiwifruit Actinidia rufa.</title>
        <authorList>
            <person name="Sugita-Konishi S."/>
            <person name="Sato K."/>
            <person name="Mori E."/>
            <person name="Abe Y."/>
            <person name="Kisaki G."/>
            <person name="Hamano K."/>
            <person name="Suezawa K."/>
            <person name="Otani M."/>
            <person name="Fukuda T."/>
            <person name="Manabe T."/>
            <person name="Gomi K."/>
            <person name="Tabuchi M."/>
            <person name="Akimitsu K."/>
            <person name="Kataoka I."/>
        </authorList>
    </citation>
    <scope>NUCLEOTIDE SEQUENCE [LARGE SCALE GENOMIC DNA]</scope>
    <source>
        <strain evidence="8">cv. Fuchu</strain>
    </source>
</reference>
<protein>
    <submittedName>
        <fullName evidence="7">Uncharacterized protein</fullName>
    </submittedName>
</protein>
<accession>A0A7J0F0A9</accession>
<dbReference type="InterPro" id="IPR015300">
    <property type="entry name" value="DNA-bd_pseudobarrel_sf"/>
</dbReference>
<evidence type="ECO:0000256" key="5">
    <source>
        <dbReference type="ARBA" id="ARBA00023242"/>
    </source>
</evidence>
<comment type="caution">
    <text evidence="7">The sequence shown here is derived from an EMBL/GenBank/DDBJ whole genome shotgun (WGS) entry which is preliminary data.</text>
</comment>
<keyword evidence="3" id="KW-0238">DNA-binding</keyword>
<gene>
    <name evidence="7" type="ORF">Acr_08g0005240</name>
</gene>
<sequence>MAKNSARVLVTMAVFLKLAITVVQADHGGLTKKCITNCTYQRPVKVNVNEGDQNKNGENNEWDIKKKLSKNDIRWRFLTIPGEPFNQKILHKMTQTQQERLNAGRTLKINVTDVDTPTPRTYVMMLKREKNALRLQDKWTYHFVERRGLKVNDEIGLNWTNVRMDFTKFA</sequence>
<keyword evidence="4" id="KW-0804">Transcription</keyword>